<comment type="caution">
    <text evidence="1">The sequence shown here is derived from an EMBL/GenBank/DDBJ whole genome shotgun (WGS) entry which is preliminary data.</text>
</comment>
<proteinExistence type="predicted"/>
<protein>
    <submittedName>
        <fullName evidence="1">Uncharacterized protein</fullName>
    </submittedName>
</protein>
<dbReference type="AlphaFoldDB" id="A0AAD7MID3"/>
<dbReference type="EMBL" id="JARKIB010000260">
    <property type="protein sequence ID" value="KAJ7718794.1"/>
    <property type="molecule type" value="Genomic_DNA"/>
</dbReference>
<evidence type="ECO:0000313" key="2">
    <source>
        <dbReference type="Proteomes" id="UP001215598"/>
    </source>
</evidence>
<name>A0AAD7MID3_9AGAR</name>
<gene>
    <name evidence="1" type="ORF">B0H16DRAFT_417889</name>
</gene>
<sequence>MHPCSRGSPRSRPFERVPVPRRGSVAASGNLGIGIWKFCGRCRRLRHFPHLRNLVLHVSFGYPPPSSPTFTVAAHLRCLFLDGSVEFVRYVTLPALEHLVTHLWDVEGSHAIVSMVQRSRCPLHRLTLRRATLAPATWSALLPVLETVSILDLINATDTDFEAAAHPPNAFFPPDTPIFRLQMLTIATSMLEETSYAQFLRVLEVRPALPCAHLHFGSDTVYPHPPDPPSAPPIPTDVVAGLVRLTAQGMHITVQTPTHSWPAGLLNDADGDYNVFDLDEPLPFCDWWH</sequence>
<organism evidence="1 2">
    <name type="scientific">Mycena metata</name>
    <dbReference type="NCBI Taxonomy" id="1033252"/>
    <lineage>
        <taxon>Eukaryota</taxon>
        <taxon>Fungi</taxon>
        <taxon>Dikarya</taxon>
        <taxon>Basidiomycota</taxon>
        <taxon>Agaricomycotina</taxon>
        <taxon>Agaricomycetes</taxon>
        <taxon>Agaricomycetidae</taxon>
        <taxon>Agaricales</taxon>
        <taxon>Marasmiineae</taxon>
        <taxon>Mycenaceae</taxon>
        <taxon>Mycena</taxon>
    </lineage>
</organism>
<evidence type="ECO:0000313" key="1">
    <source>
        <dbReference type="EMBL" id="KAJ7718794.1"/>
    </source>
</evidence>
<accession>A0AAD7MID3</accession>
<reference evidence="1" key="1">
    <citation type="submission" date="2023-03" db="EMBL/GenBank/DDBJ databases">
        <title>Massive genome expansion in bonnet fungi (Mycena s.s.) driven by repeated elements and novel gene families across ecological guilds.</title>
        <authorList>
            <consortium name="Lawrence Berkeley National Laboratory"/>
            <person name="Harder C.B."/>
            <person name="Miyauchi S."/>
            <person name="Viragh M."/>
            <person name="Kuo A."/>
            <person name="Thoen E."/>
            <person name="Andreopoulos B."/>
            <person name="Lu D."/>
            <person name="Skrede I."/>
            <person name="Drula E."/>
            <person name="Henrissat B."/>
            <person name="Morin E."/>
            <person name="Kohler A."/>
            <person name="Barry K."/>
            <person name="LaButti K."/>
            <person name="Morin E."/>
            <person name="Salamov A."/>
            <person name="Lipzen A."/>
            <person name="Mereny Z."/>
            <person name="Hegedus B."/>
            <person name="Baldrian P."/>
            <person name="Stursova M."/>
            <person name="Weitz H."/>
            <person name="Taylor A."/>
            <person name="Grigoriev I.V."/>
            <person name="Nagy L.G."/>
            <person name="Martin F."/>
            <person name="Kauserud H."/>
        </authorList>
    </citation>
    <scope>NUCLEOTIDE SEQUENCE</scope>
    <source>
        <strain evidence="1">CBHHK182m</strain>
    </source>
</reference>
<dbReference type="Proteomes" id="UP001215598">
    <property type="component" value="Unassembled WGS sequence"/>
</dbReference>
<keyword evidence="2" id="KW-1185">Reference proteome</keyword>